<proteinExistence type="predicted"/>
<feature type="transmembrane region" description="Helical" evidence="1">
    <location>
        <begin position="12"/>
        <end position="28"/>
    </location>
</feature>
<gene>
    <name evidence="2" type="ORF">C0J00_07235</name>
</gene>
<keyword evidence="3" id="KW-1185">Reference proteome</keyword>
<evidence type="ECO:0000256" key="1">
    <source>
        <dbReference type="SAM" id="Phobius"/>
    </source>
</evidence>
<sequence length="62" mass="7154">MTKKKVKTNFSKIDLIFYMVLGSLAILLTDSLLWSFIVNLLIIMVLAFCLGVLFHYAKSWLK</sequence>
<keyword evidence="1" id="KW-0472">Membrane</keyword>
<dbReference type="KEGG" id="splr:C0J00_07235"/>
<dbReference type="EMBL" id="CP025536">
    <property type="protein sequence ID" value="AUW96924.1"/>
    <property type="molecule type" value="Genomic_DNA"/>
</dbReference>
<keyword evidence="1" id="KW-0812">Transmembrane</keyword>
<dbReference type="AlphaFoldDB" id="A0A2L0D5F8"/>
<accession>A0A2L0D5F8</accession>
<reference evidence="2 3" key="1">
    <citation type="submission" date="2017-12" db="EMBL/GenBank/DDBJ databases">
        <authorList>
            <person name="Hurst M.R.H."/>
        </authorList>
    </citation>
    <scope>NUCLEOTIDE SEQUENCE [LARGE SCALE GENOMIC DNA]</scope>
    <source>
        <strain evidence="2 3">TH11417</strain>
    </source>
</reference>
<name>A0A2L0D5F8_9STRE</name>
<protein>
    <submittedName>
        <fullName evidence="2">Uncharacterized protein</fullName>
    </submittedName>
</protein>
<feature type="transmembrane region" description="Helical" evidence="1">
    <location>
        <begin position="34"/>
        <end position="57"/>
    </location>
</feature>
<reference evidence="2 3" key="2">
    <citation type="submission" date="2018-02" db="EMBL/GenBank/DDBJ databases">
        <title>Whole genome sequencing analysis of Streptococcus pluranimalium isolated from cattle infected mastitis in China.</title>
        <authorList>
            <person name="Zhang J.-R."/>
            <person name="Hu G.-Z."/>
        </authorList>
    </citation>
    <scope>NUCLEOTIDE SEQUENCE [LARGE SCALE GENOMIC DNA]</scope>
    <source>
        <strain evidence="2 3">TH11417</strain>
    </source>
</reference>
<dbReference type="Proteomes" id="UP000238956">
    <property type="component" value="Chromosome"/>
</dbReference>
<keyword evidence="1" id="KW-1133">Transmembrane helix</keyword>
<evidence type="ECO:0000313" key="3">
    <source>
        <dbReference type="Proteomes" id="UP000238956"/>
    </source>
</evidence>
<organism evidence="2 3">
    <name type="scientific">Streptococcus pluranimalium</name>
    <dbReference type="NCBI Taxonomy" id="82348"/>
    <lineage>
        <taxon>Bacteria</taxon>
        <taxon>Bacillati</taxon>
        <taxon>Bacillota</taxon>
        <taxon>Bacilli</taxon>
        <taxon>Lactobacillales</taxon>
        <taxon>Streptococcaceae</taxon>
        <taxon>Streptococcus</taxon>
    </lineage>
</organism>
<evidence type="ECO:0000313" key="2">
    <source>
        <dbReference type="EMBL" id="AUW96924.1"/>
    </source>
</evidence>